<evidence type="ECO:0000259" key="7">
    <source>
        <dbReference type="Pfam" id="PF04024"/>
    </source>
</evidence>
<organism evidence="8 9">
    <name type="scientific">Glaciecola siphonariae</name>
    <dbReference type="NCBI Taxonomy" id="521012"/>
    <lineage>
        <taxon>Bacteria</taxon>
        <taxon>Pseudomonadati</taxon>
        <taxon>Pseudomonadota</taxon>
        <taxon>Gammaproteobacteria</taxon>
        <taxon>Alteromonadales</taxon>
        <taxon>Alteromonadaceae</taxon>
        <taxon>Glaciecola</taxon>
    </lineage>
</organism>
<evidence type="ECO:0000256" key="4">
    <source>
        <dbReference type="ARBA" id="ARBA00022989"/>
    </source>
</evidence>
<keyword evidence="4 6" id="KW-1133">Transmembrane helix</keyword>
<keyword evidence="5 6" id="KW-0472">Membrane</keyword>
<evidence type="ECO:0000256" key="6">
    <source>
        <dbReference type="SAM" id="Phobius"/>
    </source>
</evidence>
<dbReference type="InterPro" id="IPR014320">
    <property type="entry name" value="Phageshock_PspC"/>
</dbReference>
<accession>A0ABV9LTL9</accession>
<dbReference type="RefSeq" id="WP_382406783.1">
    <property type="nucleotide sequence ID" value="NZ_JBHSGU010000002.1"/>
</dbReference>
<keyword evidence="3 6" id="KW-0812">Transmembrane</keyword>
<feature type="domain" description="Phage shock protein PspC N-terminal" evidence="7">
    <location>
        <begin position="5"/>
        <end position="63"/>
    </location>
</feature>
<comment type="caution">
    <text evidence="8">The sequence shown here is derived from an EMBL/GenBank/DDBJ whole genome shotgun (WGS) entry which is preliminary data.</text>
</comment>
<evidence type="ECO:0000313" key="8">
    <source>
        <dbReference type="EMBL" id="MFC4699861.1"/>
    </source>
</evidence>
<dbReference type="EMBL" id="JBHSGU010000002">
    <property type="protein sequence ID" value="MFC4699861.1"/>
    <property type="molecule type" value="Genomic_DNA"/>
</dbReference>
<comment type="subcellular location">
    <subcellularLocation>
        <location evidence="1">Cell membrane</location>
        <topology evidence="1">Single-pass membrane protein</topology>
    </subcellularLocation>
</comment>
<protein>
    <submittedName>
        <fullName evidence="8">Envelope stress response membrane protein PspC</fullName>
    </submittedName>
</protein>
<evidence type="ECO:0000313" key="9">
    <source>
        <dbReference type="Proteomes" id="UP001595897"/>
    </source>
</evidence>
<dbReference type="Proteomes" id="UP001595897">
    <property type="component" value="Unassembled WGS sequence"/>
</dbReference>
<reference evidence="9" key="1">
    <citation type="journal article" date="2019" name="Int. J. Syst. Evol. Microbiol.">
        <title>The Global Catalogue of Microorganisms (GCM) 10K type strain sequencing project: providing services to taxonomists for standard genome sequencing and annotation.</title>
        <authorList>
            <consortium name="The Broad Institute Genomics Platform"/>
            <consortium name="The Broad Institute Genome Sequencing Center for Infectious Disease"/>
            <person name="Wu L."/>
            <person name="Ma J."/>
        </authorList>
    </citation>
    <scope>NUCLEOTIDE SEQUENCE [LARGE SCALE GENOMIC DNA]</scope>
    <source>
        <strain evidence="9">KACC 12507</strain>
    </source>
</reference>
<keyword evidence="2" id="KW-1003">Cell membrane</keyword>
<name>A0ABV9LTL9_9ALTE</name>
<dbReference type="Pfam" id="PF04024">
    <property type="entry name" value="PspC"/>
    <property type="match status" value="1"/>
</dbReference>
<dbReference type="PANTHER" id="PTHR33885">
    <property type="entry name" value="PHAGE SHOCK PROTEIN C"/>
    <property type="match status" value="1"/>
</dbReference>
<keyword evidence="9" id="KW-1185">Reference proteome</keyword>
<dbReference type="PANTHER" id="PTHR33885:SF3">
    <property type="entry name" value="PHAGE SHOCK PROTEIN C"/>
    <property type="match status" value="1"/>
</dbReference>
<evidence type="ECO:0000256" key="2">
    <source>
        <dbReference type="ARBA" id="ARBA00022475"/>
    </source>
</evidence>
<feature type="transmembrane region" description="Helical" evidence="6">
    <location>
        <begin position="32"/>
        <end position="61"/>
    </location>
</feature>
<dbReference type="InterPro" id="IPR007168">
    <property type="entry name" value="Phageshock_PspC_N"/>
</dbReference>
<dbReference type="InterPro" id="IPR052027">
    <property type="entry name" value="PspC"/>
</dbReference>
<dbReference type="NCBIfam" id="TIGR02978">
    <property type="entry name" value="phageshock_pspC"/>
    <property type="match status" value="1"/>
</dbReference>
<evidence type="ECO:0000256" key="3">
    <source>
        <dbReference type="ARBA" id="ARBA00022692"/>
    </source>
</evidence>
<evidence type="ECO:0000256" key="5">
    <source>
        <dbReference type="ARBA" id="ARBA00023136"/>
    </source>
</evidence>
<sequence length="152" mass="16925">MNTQKSLYRDPKRGKVAGVCAGLADYFNVEVWLVRIITITAFLLTSGSFVLVGYVAAWLILDKKSELKTGASNSYVPSGAQGQSYSGKGYTNPAVNSQKVNVKAKVWQAGMPPKQAFLNIQQRFIRSENRLRKLESYVTSKEFQINRELNGL</sequence>
<proteinExistence type="predicted"/>
<gene>
    <name evidence="8" type="primary">pspC</name>
    <name evidence="8" type="ORF">ACFO4O_06815</name>
</gene>
<evidence type="ECO:0000256" key="1">
    <source>
        <dbReference type="ARBA" id="ARBA00004162"/>
    </source>
</evidence>